<dbReference type="SUPFAM" id="SSF51215">
    <property type="entry name" value="Regulatory protein AraC"/>
    <property type="match status" value="1"/>
</dbReference>
<reference evidence="3 4" key="1">
    <citation type="submission" date="2018-01" db="EMBL/GenBank/DDBJ databases">
        <title>Draft genome sequence of Jiangella sp. GTF31.</title>
        <authorList>
            <person name="Sahin N."/>
            <person name="Ay H."/>
            <person name="Saygin H."/>
        </authorList>
    </citation>
    <scope>NUCLEOTIDE SEQUENCE [LARGE SCALE GENOMIC DNA]</scope>
    <source>
        <strain evidence="3 4">GTF31</strain>
    </source>
</reference>
<dbReference type="AlphaFoldDB" id="A0A2W2CQA2"/>
<keyword evidence="4" id="KW-1185">Reference proteome</keyword>
<name>A0A2W2CQA2_9ACTN</name>
<proteinExistence type="predicted"/>
<dbReference type="EMBL" id="POTW01000039">
    <property type="protein sequence ID" value="PZF82423.1"/>
    <property type="molecule type" value="Genomic_DNA"/>
</dbReference>
<evidence type="ECO:0000256" key="1">
    <source>
        <dbReference type="ARBA" id="ARBA00023125"/>
    </source>
</evidence>
<keyword evidence="1" id="KW-0238">DNA-binding</keyword>
<evidence type="ECO:0000313" key="4">
    <source>
        <dbReference type="Proteomes" id="UP000248764"/>
    </source>
</evidence>
<accession>A0A2W2CQA2</accession>
<dbReference type="Pfam" id="PF14525">
    <property type="entry name" value="AraC_binding_2"/>
    <property type="match status" value="1"/>
</dbReference>
<dbReference type="Proteomes" id="UP000248764">
    <property type="component" value="Unassembled WGS sequence"/>
</dbReference>
<evidence type="ECO:0000259" key="2">
    <source>
        <dbReference type="Pfam" id="PF14525"/>
    </source>
</evidence>
<feature type="domain" description="Transcription regulator HTH AraC- type ligand binding" evidence="2">
    <location>
        <begin position="21"/>
        <end position="199"/>
    </location>
</feature>
<sequence length="211" mass="23521">MNAPPIDRFPVLRSTDVEHTREVVFRFVARHPVELVHPEAGVDAYINGRRLDRVGAAYLAFGAEARTHPGQLDFYVLQVVLAGTYAVWLDGHEVRAQPGAAIVLSPGPDVRTWWSADCAMLCFRVSAADYRDHLAGLLRRPLDEELRFEPAMDLLTGPGRDLNLGIVRPLTQRLNQVFGLVGNSVMIRQLEDTLLTGLLRAQPNTYSAQLR</sequence>
<comment type="caution">
    <text evidence="3">The sequence shown here is derived from an EMBL/GenBank/DDBJ whole genome shotgun (WGS) entry which is preliminary data.</text>
</comment>
<dbReference type="GO" id="GO:0003677">
    <property type="term" value="F:DNA binding"/>
    <property type="evidence" value="ECO:0007669"/>
    <property type="project" value="UniProtKB-KW"/>
</dbReference>
<dbReference type="InterPro" id="IPR035418">
    <property type="entry name" value="AraC-bd_2"/>
</dbReference>
<evidence type="ECO:0000313" key="3">
    <source>
        <dbReference type="EMBL" id="PZF82423.1"/>
    </source>
</evidence>
<dbReference type="InterPro" id="IPR037923">
    <property type="entry name" value="HTH-like"/>
</dbReference>
<organism evidence="3 4">
    <name type="scientific">Jiangella anatolica</name>
    <dbReference type="NCBI Taxonomy" id="2670374"/>
    <lineage>
        <taxon>Bacteria</taxon>
        <taxon>Bacillati</taxon>
        <taxon>Actinomycetota</taxon>
        <taxon>Actinomycetes</taxon>
        <taxon>Jiangellales</taxon>
        <taxon>Jiangellaceae</taxon>
        <taxon>Jiangella</taxon>
    </lineage>
</organism>
<protein>
    <recommendedName>
        <fullName evidence="2">Transcription regulator HTH AraC- type ligand binding domain-containing protein</fullName>
    </recommendedName>
</protein>
<gene>
    <name evidence="3" type="ORF">C1I92_16975</name>
</gene>